<dbReference type="OrthoDB" id="9826735at2"/>
<gene>
    <name evidence="1" type="ORF">SAMN05421812_101502</name>
</gene>
<accession>A0A239GQW3</accession>
<keyword evidence="2" id="KW-1185">Reference proteome</keyword>
<dbReference type="Proteomes" id="UP000198362">
    <property type="component" value="Unassembled WGS sequence"/>
</dbReference>
<name>A0A239GQW3_9ACTN</name>
<evidence type="ECO:0000313" key="2">
    <source>
        <dbReference type="Proteomes" id="UP000198362"/>
    </source>
</evidence>
<protein>
    <submittedName>
        <fullName evidence="1">Uncharacterized protein</fullName>
    </submittedName>
</protein>
<dbReference type="AlphaFoldDB" id="A0A239GQW3"/>
<sequence length="204" mass="21880">MSGPVPAEHAAFARRLRAAEDRLYPLAMVDTDLYERAVRLVGRLAGRLAETCTNLDELAAAEASVRGWLDDGDVTGGVPVAGLDPDMVVSAALAARFRALLGEQAAALRARALDRARAAGLAWAVLEQPDAAAWRGASARWVEAHVHSGTVLVRSVVADPDSGAPLYRIEVYPGVGDFRVAEFDDRATWESTVEDERRSVESES</sequence>
<evidence type="ECO:0000313" key="1">
    <source>
        <dbReference type="EMBL" id="SNS70903.1"/>
    </source>
</evidence>
<dbReference type="EMBL" id="FZPH01000001">
    <property type="protein sequence ID" value="SNS70903.1"/>
    <property type="molecule type" value="Genomic_DNA"/>
</dbReference>
<reference evidence="1 2" key="1">
    <citation type="submission" date="2017-06" db="EMBL/GenBank/DDBJ databases">
        <authorList>
            <person name="Kim H.J."/>
            <person name="Triplett B.A."/>
        </authorList>
    </citation>
    <scope>NUCLEOTIDE SEQUENCE [LARGE SCALE GENOMIC DNA]</scope>
    <source>
        <strain evidence="1 2">CGMCC 4.5593</strain>
    </source>
</reference>
<proteinExistence type="predicted"/>
<organism evidence="1 2">
    <name type="scientific">Asanoa hainanensis</name>
    <dbReference type="NCBI Taxonomy" id="560556"/>
    <lineage>
        <taxon>Bacteria</taxon>
        <taxon>Bacillati</taxon>
        <taxon>Actinomycetota</taxon>
        <taxon>Actinomycetes</taxon>
        <taxon>Micromonosporales</taxon>
        <taxon>Micromonosporaceae</taxon>
        <taxon>Asanoa</taxon>
    </lineage>
</organism>
<dbReference type="RefSeq" id="WP_089244158.1">
    <property type="nucleotide sequence ID" value="NZ_FZPH01000001.1"/>
</dbReference>